<dbReference type="SUPFAM" id="SSF140129">
    <property type="entry name" value="MxiH-like"/>
    <property type="match status" value="1"/>
</dbReference>
<dbReference type="AlphaFoldDB" id="A0A8A4TQC6"/>
<dbReference type="KEGG" id="scor:J3U87_01570"/>
<dbReference type="EMBL" id="CP071793">
    <property type="protein sequence ID" value="QTD51131.1"/>
    <property type="molecule type" value="Genomic_DNA"/>
</dbReference>
<evidence type="ECO:0000313" key="2">
    <source>
        <dbReference type="Proteomes" id="UP000663929"/>
    </source>
</evidence>
<dbReference type="Pfam" id="PF09392">
    <property type="entry name" value="T3SS_needle_F"/>
    <property type="match status" value="1"/>
</dbReference>
<accession>A0A8A4TQC6</accession>
<gene>
    <name evidence="1" type="ORF">J3U87_01570</name>
</gene>
<keyword evidence="2" id="KW-1185">Reference proteome</keyword>
<evidence type="ECO:0008006" key="3">
    <source>
        <dbReference type="Google" id="ProtNLM"/>
    </source>
</evidence>
<dbReference type="GO" id="GO:0015031">
    <property type="term" value="P:protein transport"/>
    <property type="evidence" value="ECO:0007669"/>
    <property type="project" value="InterPro"/>
</dbReference>
<protein>
    <recommendedName>
        <fullName evidence="3">EscF/YscF/HrpA family type III secretion system needle major subunit</fullName>
    </recommendedName>
</protein>
<organism evidence="1 2">
    <name type="scientific">Sulfidibacter corallicola</name>
    <dbReference type="NCBI Taxonomy" id="2818388"/>
    <lineage>
        <taxon>Bacteria</taxon>
        <taxon>Pseudomonadati</taxon>
        <taxon>Acidobacteriota</taxon>
        <taxon>Holophagae</taxon>
        <taxon>Acanthopleuribacterales</taxon>
        <taxon>Acanthopleuribacteraceae</taxon>
        <taxon>Sulfidibacter</taxon>
    </lineage>
</organism>
<dbReference type="Gene3D" id="1.20.58.90">
    <property type="match status" value="1"/>
</dbReference>
<dbReference type="Proteomes" id="UP000663929">
    <property type="component" value="Chromosome"/>
</dbReference>
<dbReference type="RefSeq" id="WP_237381264.1">
    <property type="nucleotide sequence ID" value="NZ_CP071793.1"/>
</dbReference>
<reference evidence="1" key="1">
    <citation type="submission" date="2021-03" db="EMBL/GenBank/DDBJ databases">
        <title>Acanthopleuribacteraceae sp. M133.</title>
        <authorList>
            <person name="Wang G."/>
        </authorList>
    </citation>
    <scope>NUCLEOTIDE SEQUENCE</scope>
    <source>
        <strain evidence="1">M133</strain>
    </source>
</reference>
<dbReference type="InterPro" id="IPR037203">
    <property type="entry name" value="T3SS_needle-like_sf"/>
</dbReference>
<proteinExistence type="predicted"/>
<dbReference type="InterPro" id="IPR021123">
    <property type="entry name" value="T3SS_needle-like"/>
</dbReference>
<name>A0A8A4TQC6_SULCO</name>
<evidence type="ECO:0000313" key="1">
    <source>
        <dbReference type="EMBL" id="QTD51131.1"/>
    </source>
</evidence>
<sequence length="76" mass="8209">MPLNFTNVNDNLTSVVNTVEDAMLADLNNFDPQTASSADLISMQVGLQKWTLATNLQTNALKTLGDGLKNTVSNVR</sequence>